<dbReference type="CDD" id="cd06426">
    <property type="entry name" value="NTP_transferase_like_2"/>
    <property type="match status" value="1"/>
</dbReference>
<dbReference type="SUPFAM" id="SSF53448">
    <property type="entry name" value="Nucleotide-diphospho-sugar transferases"/>
    <property type="match status" value="1"/>
</dbReference>
<protein>
    <submittedName>
        <fullName evidence="2">Nucleotidyl transferase</fullName>
    </submittedName>
</protein>
<organism evidence="2 3">
    <name type="scientific">Pseudobacteroides cellulosolvens ATCC 35603 = DSM 2933</name>
    <dbReference type="NCBI Taxonomy" id="398512"/>
    <lineage>
        <taxon>Bacteria</taxon>
        <taxon>Bacillati</taxon>
        <taxon>Bacillota</taxon>
        <taxon>Clostridia</taxon>
        <taxon>Eubacteriales</taxon>
        <taxon>Oscillospiraceae</taxon>
        <taxon>Pseudobacteroides</taxon>
    </lineage>
</organism>
<accession>A0A0L6JSB8</accession>
<dbReference type="GO" id="GO:0016740">
    <property type="term" value="F:transferase activity"/>
    <property type="evidence" value="ECO:0007669"/>
    <property type="project" value="UniProtKB-KW"/>
</dbReference>
<name>A0A0L6JSB8_9FIRM</name>
<dbReference type="STRING" id="398512.Bccel_3893"/>
<dbReference type="Proteomes" id="UP000036923">
    <property type="component" value="Unassembled WGS sequence"/>
</dbReference>
<sequence>MNKSPGYIKGKNSKEAGELFVFKKRPVCIQRENYVVLMAGGRGNRLKPLTNEIPKPMLKVGNKPILQIIMELFKSYGFENFIISINYLADIVEGYFGDGGSFGVNIEYFRESKGLGTAGCIRHLKKYLKKPFYVMNGDVITKLNVESMMKYHIDNKFDLTIGVKKYQYTLPYGVVNTDGGKIKSIVEKPVESWQVNGGIYCLMPHIIDLIPEDESFDITCLIEKCINNGANVGAYEINDYWVDIGHIEDYYKANHEYAYIYGDCGGYM</sequence>
<dbReference type="InterPro" id="IPR029044">
    <property type="entry name" value="Nucleotide-diphossugar_trans"/>
</dbReference>
<dbReference type="EMBL" id="LGTC01000001">
    <property type="protein sequence ID" value="KNY28619.1"/>
    <property type="molecule type" value="Genomic_DNA"/>
</dbReference>
<reference evidence="3" key="1">
    <citation type="submission" date="2015-07" db="EMBL/GenBank/DDBJ databases">
        <title>Near-Complete Genome Sequence of the Cellulolytic Bacterium Bacteroides (Pseudobacteroides) cellulosolvens ATCC 35603.</title>
        <authorList>
            <person name="Dassa B."/>
            <person name="Utturkar S.M."/>
            <person name="Klingeman D.M."/>
            <person name="Hurt R.A."/>
            <person name="Keller M."/>
            <person name="Xu J."/>
            <person name="Reddy Y.H.K."/>
            <person name="Borovok I."/>
            <person name="Grinberg I.R."/>
            <person name="Lamed R."/>
            <person name="Zhivin O."/>
            <person name="Bayer E.A."/>
            <person name="Brown S.D."/>
        </authorList>
    </citation>
    <scope>NUCLEOTIDE SEQUENCE [LARGE SCALE GENOMIC DNA]</scope>
    <source>
        <strain evidence="3">DSM 2933</strain>
    </source>
</reference>
<dbReference type="InterPro" id="IPR005835">
    <property type="entry name" value="NTP_transferase_dom"/>
</dbReference>
<dbReference type="Gene3D" id="3.90.550.10">
    <property type="entry name" value="Spore Coat Polysaccharide Biosynthesis Protein SpsA, Chain A"/>
    <property type="match status" value="1"/>
</dbReference>
<comment type="caution">
    <text evidence="2">The sequence shown here is derived from an EMBL/GenBank/DDBJ whole genome shotgun (WGS) entry which is preliminary data.</text>
</comment>
<keyword evidence="3" id="KW-1185">Reference proteome</keyword>
<dbReference type="PANTHER" id="PTHR22572">
    <property type="entry name" value="SUGAR-1-PHOSPHATE GUANYL TRANSFERASE"/>
    <property type="match status" value="1"/>
</dbReference>
<dbReference type="OrthoDB" id="9801899at2"/>
<dbReference type="eggNOG" id="COG1208">
    <property type="taxonomic scope" value="Bacteria"/>
</dbReference>
<evidence type="ECO:0000313" key="3">
    <source>
        <dbReference type="Proteomes" id="UP000036923"/>
    </source>
</evidence>
<evidence type="ECO:0000313" key="2">
    <source>
        <dbReference type="EMBL" id="KNY28619.1"/>
    </source>
</evidence>
<proteinExistence type="predicted"/>
<evidence type="ECO:0000259" key="1">
    <source>
        <dbReference type="Pfam" id="PF00483"/>
    </source>
</evidence>
<feature type="domain" description="Nucleotidyl transferase" evidence="1">
    <location>
        <begin position="35"/>
        <end position="257"/>
    </location>
</feature>
<dbReference type="AlphaFoldDB" id="A0A0L6JSB8"/>
<keyword evidence="2" id="KW-0808">Transferase</keyword>
<dbReference type="Pfam" id="PF00483">
    <property type="entry name" value="NTP_transferase"/>
    <property type="match status" value="1"/>
</dbReference>
<gene>
    <name evidence="2" type="ORF">Bccel_3893</name>
</gene>
<dbReference type="InterPro" id="IPR050486">
    <property type="entry name" value="Mannose-1P_guanyltransferase"/>
</dbReference>
<dbReference type="RefSeq" id="WP_050753626.1">
    <property type="nucleotide sequence ID" value="NZ_JQKC01000002.1"/>
</dbReference>